<reference evidence="3 4" key="1">
    <citation type="submission" date="2014-04" db="EMBL/GenBank/DDBJ databases">
        <title>Draft genome sequence of the novel Streptomyces griseorubens JSD-1 playing a role in carbon and nitrogen cycle.</title>
        <authorList>
            <consortium name="Shanghai Jiao Tong University"/>
            <person name="Feng H."/>
            <person name="Sun Y."/>
            <person name="Zhi Y."/>
            <person name="Mao L."/>
            <person name="Luo Y."/>
            <person name="Wei X."/>
            <person name="Zhou P."/>
        </authorList>
    </citation>
    <scope>NUCLEOTIDE SEQUENCE [LARGE SCALE GENOMIC DNA]</scope>
    <source>
        <strain evidence="3 4">JSD-1</strain>
    </source>
</reference>
<sequence>MRPRHLRRRGALAAAATTLAVLCAGQTLAAPRAAAAPVSTAGQEVRTSTASEVHTTQDTAARTIAAALTDPAWRARVRQAALTSDEVAVTALADGALRTTLAAADRRIAAAKGLAPDVGPLLRLRLGDPSMRGALTAGTQPWVAAATSDDGPVTAYDSRGRTHTLDAREAPARPVYVVDIDGSRALAAGLDVLHEELALRGVRSADPAPEPERARASAAAAGFWTTRITAVSLSDDQEPWIKGDAEIYTLVTGFGHDGKVRVDPVDMPYLDNDGTVYRPQQILVNWSSYKYDLADAVMMEEDGSTNYRDLAKAIAAVLLTVTDQGAYVPLVNAVLDAIPDDWWTDDPDYVDSWYTLARTDNGTRHGARGNGWMTLEPYFVQEL</sequence>
<keyword evidence="2" id="KW-0732">Signal</keyword>
<proteinExistence type="predicted"/>
<evidence type="ECO:0000313" key="3">
    <source>
        <dbReference type="EMBL" id="KEG44329.1"/>
    </source>
</evidence>
<organism evidence="3 4">
    <name type="scientific">Streptomyces griseorubens</name>
    <dbReference type="NCBI Taxonomy" id="66897"/>
    <lineage>
        <taxon>Bacteria</taxon>
        <taxon>Bacillati</taxon>
        <taxon>Actinomycetota</taxon>
        <taxon>Actinomycetes</taxon>
        <taxon>Kitasatosporales</taxon>
        <taxon>Streptomycetaceae</taxon>
        <taxon>Streptomyces</taxon>
        <taxon>Streptomyces althioticus group</taxon>
    </lineage>
</organism>
<evidence type="ECO:0008006" key="5">
    <source>
        <dbReference type="Google" id="ProtNLM"/>
    </source>
</evidence>
<feature type="compositionally biased region" description="Polar residues" evidence="1">
    <location>
        <begin position="40"/>
        <end position="56"/>
    </location>
</feature>
<dbReference type="Proteomes" id="UP000027632">
    <property type="component" value="Unassembled WGS sequence"/>
</dbReference>
<comment type="caution">
    <text evidence="3">The sequence shown here is derived from an EMBL/GenBank/DDBJ whole genome shotgun (WGS) entry which is preliminary data.</text>
</comment>
<dbReference type="Pfam" id="PF11301">
    <property type="entry name" value="DUF3103"/>
    <property type="match status" value="1"/>
</dbReference>
<gene>
    <name evidence="3" type="ORF">DJ64_27345</name>
</gene>
<dbReference type="RefSeq" id="WP_037637729.1">
    <property type="nucleotide sequence ID" value="NZ_KL503830.1"/>
</dbReference>
<dbReference type="InterPro" id="IPR021452">
    <property type="entry name" value="DUF3103"/>
</dbReference>
<evidence type="ECO:0000313" key="4">
    <source>
        <dbReference type="Proteomes" id="UP000027632"/>
    </source>
</evidence>
<feature type="region of interest" description="Disordered" evidence="1">
    <location>
        <begin position="35"/>
        <end position="56"/>
    </location>
</feature>
<protein>
    <recommendedName>
        <fullName evidence="5">DUF3103 family protein</fullName>
    </recommendedName>
</protein>
<dbReference type="InterPro" id="IPR006311">
    <property type="entry name" value="TAT_signal"/>
</dbReference>
<keyword evidence="4" id="KW-1185">Reference proteome</keyword>
<evidence type="ECO:0000256" key="2">
    <source>
        <dbReference type="SAM" id="SignalP"/>
    </source>
</evidence>
<dbReference type="PROSITE" id="PS51318">
    <property type="entry name" value="TAT"/>
    <property type="match status" value="1"/>
</dbReference>
<evidence type="ECO:0000256" key="1">
    <source>
        <dbReference type="SAM" id="MobiDB-lite"/>
    </source>
</evidence>
<feature type="signal peptide" evidence="2">
    <location>
        <begin position="1"/>
        <end position="29"/>
    </location>
</feature>
<name>A0ABR4TA74_9ACTN</name>
<feature type="chain" id="PRO_5046618029" description="DUF3103 family protein" evidence="2">
    <location>
        <begin position="30"/>
        <end position="383"/>
    </location>
</feature>
<accession>A0ABR4TA74</accession>
<dbReference type="EMBL" id="JJMG01000004">
    <property type="protein sequence ID" value="KEG44329.1"/>
    <property type="molecule type" value="Genomic_DNA"/>
</dbReference>